<keyword evidence="1" id="KW-0812">Transmembrane</keyword>
<dbReference type="RefSeq" id="WP_184682822.1">
    <property type="nucleotide sequence ID" value="NZ_JACHLL010000003.1"/>
</dbReference>
<feature type="transmembrane region" description="Helical" evidence="1">
    <location>
        <begin position="12"/>
        <end position="30"/>
    </location>
</feature>
<evidence type="ECO:0000313" key="3">
    <source>
        <dbReference type="Proteomes" id="UP000557193"/>
    </source>
</evidence>
<dbReference type="AlphaFoldDB" id="A0A7X0BS15"/>
<dbReference type="Proteomes" id="UP000557193">
    <property type="component" value="Unassembled WGS sequence"/>
</dbReference>
<feature type="transmembrane region" description="Helical" evidence="1">
    <location>
        <begin position="201"/>
        <end position="222"/>
    </location>
</feature>
<protein>
    <submittedName>
        <fullName evidence="2">Ribosomal protein S24E</fullName>
    </submittedName>
</protein>
<dbReference type="EMBL" id="JACHLL010000003">
    <property type="protein sequence ID" value="MBB6341802.1"/>
    <property type="molecule type" value="Genomic_DNA"/>
</dbReference>
<evidence type="ECO:0000313" key="2">
    <source>
        <dbReference type="EMBL" id="MBB6341802.1"/>
    </source>
</evidence>
<keyword evidence="2" id="KW-0689">Ribosomal protein</keyword>
<sequence length="235" mass="26749">MINLGVLGFRRFCILLIVFLCSSAVLYFALSPEVARREYVSVFLVGKRSIDTPIDKPEQLAEYARLKLLPTIGEEIMGEQWGNIQVVFTNKPGSRFIRIITRADEGYEDKIEKMHQDLLKALLSHQEQHLLVIRKNLVNVVGLEQKRLDFGGASLSGQQRADIKANIYYVTAQLNNLEPSEIVERFSSEGIDKLGARPVRVLFSLLLAFLFIFLLVFLYVLLSARIDTVSVEDFR</sequence>
<comment type="caution">
    <text evidence="2">The sequence shown here is derived from an EMBL/GenBank/DDBJ whole genome shotgun (WGS) entry which is preliminary data.</text>
</comment>
<proteinExistence type="predicted"/>
<keyword evidence="1" id="KW-1133">Transmembrane helix</keyword>
<reference evidence="2 3" key="1">
    <citation type="submission" date="2020-08" db="EMBL/GenBank/DDBJ databases">
        <title>Functional genomics of gut bacteria from endangered species of beetles.</title>
        <authorList>
            <person name="Carlos-Shanley C."/>
        </authorList>
    </citation>
    <scope>NUCLEOTIDE SEQUENCE [LARGE SCALE GENOMIC DNA]</scope>
    <source>
        <strain evidence="2 3">S00202</strain>
    </source>
</reference>
<dbReference type="GO" id="GO:0005840">
    <property type="term" value="C:ribosome"/>
    <property type="evidence" value="ECO:0007669"/>
    <property type="project" value="UniProtKB-KW"/>
</dbReference>
<organism evidence="2 3">
    <name type="scientific">Pseudomonas fluvialis</name>
    <dbReference type="NCBI Taxonomy" id="1793966"/>
    <lineage>
        <taxon>Bacteria</taxon>
        <taxon>Pseudomonadati</taxon>
        <taxon>Pseudomonadota</taxon>
        <taxon>Gammaproteobacteria</taxon>
        <taxon>Pseudomonadales</taxon>
        <taxon>Pseudomonadaceae</taxon>
        <taxon>Pseudomonas</taxon>
    </lineage>
</organism>
<keyword evidence="3" id="KW-1185">Reference proteome</keyword>
<keyword evidence="2" id="KW-0687">Ribonucleoprotein</keyword>
<accession>A0A7X0BS15</accession>
<evidence type="ECO:0000256" key="1">
    <source>
        <dbReference type="SAM" id="Phobius"/>
    </source>
</evidence>
<name>A0A7X0BS15_9PSED</name>
<gene>
    <name evidence="2" type="ORF">HNP49_001970</name>
</gene>
<keyword evidence="1" id="KW-0472">Membrane</keyword>